<organism evidence="1 2">
    <name type="scientific">Dyella agri</name>
    <dbReference type="NCBI Taxonomy" id="1926869"/>
    <lineage>
        <taxon>Bacteria</taxon>
        <taxon>Pseudomonadati</taxon>
        <taxon>Pseudomonadota</taxon>
        <taxon>Gammaproteobacteria</taxon>
        <taxon>Lysobacterales</taxon>
        <taxon>Rhodanobacteraceae</taxon>
        <taxon>Dyella</taxon>
    </lineage>
</organism>
<gene>
    <name evidence="1" type="ORF">ISP14_16430</name>
</gene>
<protein>
    <submittedName>
        <fullName evidence="1">Beta family protein</fullName>
    </submittedName>
</protein>
<dbReference type="RefSeq" id="WP_404541890.1">
    <property type="nucleotide sequence ID" value="NZ_JADIKL010000011.1"/>
</dbReference>
<proteinExistence type="predicted"/>
<dbReference type="Pfam" id="PF14350">
    <property type="entry name" value="Beta_protein"/>
    <property type="match status" value="1"/>
</dbReference>
<dbReference type="Proteomes" id="UP001620397">
    <property type="component" value="Unassembled WGS sequence"/>
</dbReference>
<keyword evidence="2" id="KW-1185">Reference proteome</keyword>
<evidence type="ECO:0000313" key="1">
    <source>
        <dbReference type="EMBL" id="MFK2932371.1"/>
    </source>
</evidence>
<dbReference type="EMBL" id="JADIKL010000011">
    <property type="protein sequence ID" value="MFK2932371.1"/>
    <property type="molecule type" value="Genomic_DNA"/>
</dbReference>
<evidence type="ECO:0000313" key="2">
    <source>
        <dbReference type="Proteomes" id="UP001620397"/>
    </source>
</evidence>
<name>A0ABW8KLN9_9GAMM</name>
<accession>A0ABW8KLN9</accession>
<dbReference type="InterPro" id="IPR025683">
    <property type="entry name" value="Protein_beta"/>
</dbReference>
<sequence length="360" mass="40239">MRIDSHQHYFAVMKGKMGELQAAGDLADDVLERTTFVWELPPQPYNHETRAYGKTVDSHIEAFSKRLHDALPDETHCFLDCRFLKNAAPLENGEIPLQAVLRSCADLGAHPSIGDAPTDDEIAVVREHVGQRNGEVLLRLSARTFAKIGFAMKLDELLNSIGAQPNQCHLFFDFEQLSAEVDASPQTFAAYSAIAGLRDIAEWLSVSIVGASTPKTLPPAEQCPKLLPRLEWNIWREVVSNLGQNRRIPSFGDYGVSSHNIEELDPRLITVSANIRYTAADGMWAFKGRSLRRHSFEQFRSLSQQIVQHEAYSGPEFSWGDKYILECANGLGRTGNTTTWRRVGTNHHVSFVARQIAGQI</sequence>
<reference evidence="1 2" key="1">
    <citation type="submission" date="2020-10" db="EMBL/GenBank/DDBJ databases">
        <title>Phylogeny of dyella-like bacteria.</title>
        <authorList>
            <person name="Fu J."/>
        </authorList>
    </citation>
    <scope>NUCLEOTIDE SEQUENCE [LARGE SCALE GENOMIC DNA]</scope>
    <source>
        <strain evidence="1 2">DKC-1</strain>
    </source>
</reference>
<comment type="caution">
    <text evidence="1">The sequence shown here is derived from an EMBL/GenBank/DDBJ whole genome shotgun (WGS) entry which is preliminary data.</text>
</comment>